<dbReference type="AlphaFoldDB" id="A0A6A6WPP7"/>
<reference evidence="1" key="1">
    <citation type="journal article" date="2020" name="Stud. Mycol.">
        <title>101 Dothideomycetes genomes: a test case for predicting lifestyles and emergence of pathogens.</title>
        <authorList>
            <person name="Haridas S."/>
            <person name="Albert R."/>
            <person name="Binder M."/>
            <person name="Bloem J."/>
            <person name="Labutti K."/>
            <person name="Salamov A."/>
            <person name="Andreopoulos B."/>
            <person name="Baker S."/>
            <person name="Barry K."/>
            <person name="Bills G."/>
            <person name="Bluhm B."/>
            <person name="Cannon C."/>
            <person name="Castanera R."/>
            <person name="Culley D."/>
            <person name="Daum C."/>
            <person name="Ezra D."/>
            <person name="Gonzalez J."/>
            <person name="Henrissat B."/>
            <person name="Kuo A."/>
            <person name="Liang C."/>
            <person name="Lipzen A."/>
            <person name="Lutzoni F."/>
            <person name="Magnuson J."/>
            <person name="Mondo S."/>
            <person name="Nolan M."/>
            <person name="Ohm R."/>
            <person name="Pangilinan J."/>
            <person name="Park H.-J."/>
            <person name="Ramirez L."/>
            <person name="Alfaro M."/>
            <person name="Sun H."/>
            <person name="Tritt A."/>
            <person name="Yoshinaga Y."/>
            <person name="Zwiers L.-H."/>
            <person name="Turgeon B."/>
            <person name="Goodwin S."/>
            <person name="Spatafora J."/>
            <person name="Crous P."/>
            <person name="Grigoriev I."/>
        </authorList>
    </citation>
    <scope>NUCLEOTIDE SEQUENCE</scope>
    <source>
        <strain evidence="1">CBS 109.77</strain>
    </source>
</reference>
<dbReference type="InterPro" id="IPR011009">
    <property type="entry name" value="Kinase-like_dom_sf"/>
</dbReference>
<name>A0A6A6WPP7_9PLEO</name>
<evidence type="ECO:0000313" key="2">
    <source>
        <dbReference type="Proteomes" id="UP000799757"/>
    </source>
</evidence>
<sequence>MRSKQEVLEEHYGVDSFSKSGYFIVNDKHNHRPPLDQWTTLKLPYEAPTHPPIPSVEEIVKTLSKDPYGRIGECIVKMNENPRILQEAENILYLQNNSQVRTPKVYAVFGEHCLVEGKLVQFYFLVMEAIEGFDLTHEAFEALDDEARKKIGAKISEHFGFLRAVPSEGYYGRVHRQGWDPSTPMLRMRYKEMPGPYNTYEDLVSAMFTTAELNAAISMSGEDFPERVPRILSTLKSNLMKWEEDHEPTLTHLYPCTNNFVVRSFEEDGETNWEVVMDSWNQLCWLPPWAQAVANFESMFYFDNGGTKQRISETLIHEASQCFQKPYDDQVEYFKELKKINYSLF</sequence>
<dbReference type="InterPro" id="IPR051678">
    <property type="entry name" value="AGP_Transferase"/>
</dbReference>
<protein>
    <recommendedName>
        <fullName evidence="3">Aminoglycoside phosphotransferase domain-containing protein</fullName>
    </recommendedName>
</protein>
<dbReference type="OrthoDB" id="4177236at2759"/>
<evidence type="ECO:0008006" key="3">
    <source>
        <dbReference type="Google" id="ProtNLM"/>
    </source>
</evidence>
<dbReference type="EMBL" id="MU002657">
    <property type="protein sequence ID" value="KAF2785817.1"/>
    <property type="molecule type" value="Genomic_DNA"/>
</dbReference>
<keyword evidence="2" id="KW-1185">Reference proteome</keyword>
<organism evidence="1 2">
    <name type="scientific">Melanomma pulvis-pyrius CBS 109.77</name>
    <dbReference type="NCBI Taxonomy" id="1314802"/>
    <lineage>
        <taxon>Eukaryota</taxon>
        <taxon>Fungi</taxon>
        <taxon>Dikarya</taxon>
        <taxon>Ascomycota</taxon>
        <taxon>Pezizomycotina</taxon>
        <taxon>Dothideomycetes</taxon>
        <taxon>Pleosporomycetidae</taxon>
        <taxon>Pleosporales</taxon>
        <taxon>Melanommataceae</taxon>
        <taxon>Melanomma</taxon>
    </lineage>
</organism>
<dbReference type="SUPFAM" id="SSF56112">
    <property type="entry name" value="Protein kinase-like (PK-like)"/>
    <property type="match status" value="1"/>
</dbReference>
<proteinExistence type="predicted"/>
<dbReference type="PANTHER" id="PTHR21310">
    <property type="entry name" value="AMINOGLYCOSIDE PHOSPHOTRANSFERASE-RELATED-RELATED"/>
    <property type="match status" value="1"/>
</dbReference>
<gene>
    <name evidence="1" type="ORF">K505DRAFT_368773</name>
</gene>
<dbReference type="PANTHER" id="PTHR21310:SF48">
    <property type="entry name" value="AMINOGLYCOSIDE PHOSPHOTRANSFERASE DOMAIN-CONTAINING PROTEIN"/>
    <property type="match status" value="1"/>
</dbReference>
<dbReference type="Proteomes" id="UP000799757">
    <property type="component" value="Unassembled WGS sequence"/>
</dbReference>
<accession>A0A6A6WPP7</accession>
<evidence type="ECO:0000313" key="1">
    <source>
        <dbReference type="EMBL" id="KAF2785817.1"/>
    </source>
</evidence>